<dbReference type="SUPFAM" id="SSF53300">
    <property type="entry name" value="vWA-like"/>
    <property type="match status" value="1"/>
</dbReference>
<evidence type="ECO:0000256" key="1">
    <source>
        <dbReference type="SAM" id="Phobius"/>
    </source>
</evidence>
<organism evidence="2 3">
    <name type="scientific">Cellulomonas shaoxiangyii</name>
    <dbReference type="NCBI Taxonomy" id="2566013"/>
    <lineage>
        <taxon>Bacteria</taxon>
        <taxon>Bacillati</taxon>
        <taxon>Actinomycetota</taxon>
        <taxon>Actinomycetes</taxon>
        <taxon>Micrococcales</taxon>
        <taxon>Cellulomonadaceae</taxon>
        <taxon>Cellulomonas</taxon>
    </lineage>
</organism>
<dbReference type="EMBL" id="CP039291">
    <property type="protein sequence ID" value="QCB92511.1"/>
    <property type="molecule type" value="Genomic_DNA"/>
</dbReference>
<dbReference type="Gene3D" id="3.40.50.410">
    <property type="entry name" value="von Willebrand factor, type A domain"/>
    <property type="match status" value="1"/>
</dbReference>
<protein>
    <submittedName>
        <fullName evidence="2">VWA domain-containing protein</fullName>
    </submittedName>
</protein>
<proteinExistence type="predicted"/>
<gene>
    <name evidence="2" type="ORF">E5225_02010</name>
</gene>
<name>A0A4P7SG04_9CELL</name>
<keyword evidence="3" id="KW-1185">Reference proteome</keyword>
<feature type="transmembrane region" description="Helical" evidence="1">
    <location>
        <begin position="326"/>
        <end position="345"/>
    </location>
</feature>
<evidence type="ECO:0000313" key="2">
    <source>
        <dbReference type="EMBL" id="QCB92511.1"/>
    </source>
</evidence>
<dbReference type="AlphaFoldDB" id="A0A4P7SG04"/>
<dbReference type="KEGG" id="celz:E5225_02010"/>
<feature type="transmembrane region" description="Helical" evidence="1">
    <location>
        <begin position="6"/>
        <end position="33"/>
    </location>
</feature>
<feature type="transmembrane region" description="Helical" evidence="1">
    <location>
        <begin position="54"/>
        <end position="73"/>
    </location>
</feature>
<keyword evidence="1" id="KW-0812">Transmembrane</keyword>
<dbReference type="OrthoDB" id="9814325at2"/>
<dbReference type="RefSeq" id="WP_135974062.1">
    <property type="nucleotide sequence ID" value="NZ_CP039291.1"/>
</dbReference>
<evidence type="ECO:0000313" key="3">
    <source>
        <dbReference type="Proteomes" id="UP000296469"/>
    </source>
</evidence>
<accession>A0A4P7SG04</accession>
<dbReference type="Proteomes" id="UP000296469">
    <property type="component" value="Chromosome"/>
</dbReference>
<sequence length="355" mass="37412">MTWRAVVPVGVVLVTALPLLVLCVVQALGVRVVRQDRRARPVRDGALRAGPWTWWRRALLVAAVAVVGLTPAVTTTQPGGARAGVQTFFVVDRTGSMAAEDWGPGEPAPRQPGLPPEPTVRRLDGARHDVVSLATDLSGGSFAVIAFADEAGSQLPLTDDVNAVRSWAQTVTQEVTASSTGTLRDRPLDVLRRSLEDAARRDPAMVRLVFYLSDGEQTGEGDAASFAELAPLVDGGAVLGYGTAQGGRMRSYDGTVDPDPPYITDPAGGDAVSRIDEDGLRAVAEELGVPYVHRTAPTPTGSLVADVDVAAIAADGRTDVIGTRDVVWPFALLAALLLAAEAWTWGRASSRRRSA</sequence>
<keyword evidence="1" id="KW-0472">Membrane</keyword>
<dbReference type="InterPro" id="IPR036465">
    <property type="entry name" value="vWFA_dom_sf"/>
</dbReference>
<keyword evidence="1" id="KW-1133">Transmembrane helix</keyword>
<reference evidence="2 3" key="1">
    <citation type="submission" date="2019-04" db="EMBL/GenBank/DDBJ databases">
        <title>Isolation and identification of Cellulomonas shaoxiangyii sp. Nov. isolated from feces of the Tibetan antelopes (Pantholops hodgsonii) in the Qinghai-Tibet plateau of China.</title>
        <authorList>
            <person name="Tian Z."/>
        </authorList>
    </citation>
    <scope>NUCLEOTIDE SEQUENCE [LARGE SCALE GENOMIC DNA]</scope>
    <source>
        <strain evidence="2 3">Z28</strain>
    </source>
</reference>